<gene>
    <name evidence="1" type="ORF">EST35_0324</name>
</gene>
<keyword evidence="2" id="KW-1185">Reference proteome</keyword>
<protein>
    <submittedName>
        <fullName evidence="1">Uncharacterized protein</fullName>
    </submittedName>
</protein>
<reference evidence="2" key="1">
    <citation type="journal article" date="2020" name="bioRxiv">
        <title>Integrative omics analysis of Pseudomonas aeruginosa virus PA5oct highlights the molecular complexity of jumbo phages.</title>
        <authorList>
            <person name="Lood C."/>
            <person name="Danis-Wlodarczyk K."/>
            <person name="Blasdel B.G."/>
            <person name="Jang H.B."/>
            <person name="Vandenheuvel D."/>
            <person name="Briers Y."/>
            <person name="Noben J.-P."/>
            <person name="van Noort V."/>
            <person name="Drulis-Kawa Z."/>
            <person name="Lavigne R."/>
        </authorList>
    </citation>
    <scope>NUCLEOTIDE SEQUENCE [LARGE SCALE GENOMIC DNA]</scope>
</reference>
<proteinExistence type="predicted"/>
<dbReference type="Proteomes" id="UP000316733">
    <property type="component" value="Segment"/>
</dbReference>
<accession>A0A4Y5JV40</accession>
<organism evidence="1 2">
    <name type="scientific">Pseudomonas phage vB_PaeM_PA5oct</name>
    <dbReference type="NCBI Taxonomy" id="2163605"/>
    <lineage>
        <taxon>Viruses</taxon>
        <taxon>Duplodnaviria</taxon>
        <taxon>Heunggongvirae</taxon>
        <taxon>Uroviricota</taxon>
        <taxon>Caudoviricetes</taxon>
        <taxon>Arenbergviridae</taxon>
        <taxon>Wroclawvirus</taxon>
        <taxon>Wroclawvirus PA5oct</taxon>
    </lineage>
</organism>
<dbReference type="EMBL" id="MK797984">
    <property type="protein sequence ID" value="QCG76205.1"/>
    <property type="molecule type" value="Genomic_DNA"/>
</dbReference>
<evidence type="ECO:0000313" key="1">
    <source>
        <dbReference type="EMBL" id="QCG76205.1"/>
    </source>
</evidence>
<sequence length="203" mass="23641">MKKRLFPFWLWPYSWGLPAKQKAIAKAEYYLEGEELDRELVALSNTTSKAKEIELLHIDFKYGKITEYEYDVALAKTQYDPGLALDLKLADIDLKHHKINEREHSKRIATLRKLPWVDIIKIGLSSSDISTGEMELDWNEYFIEELHEYGYVGRTDEEVVNLWLSTLCKNIALDEFGGMGSVDDLSEDNDKIDSKENYKREVK</sequence>
<name>A0A4Y5JV40_9CAUD</name>
<evidence type="ECO:0000313" key="2">
    <source>
        <dbReference type="Proteomes" id="UP000316733"/>
    </source>
</evidence>